<feature type="region of interest" description="Disordered" evidence="1">
    <location>
        <begin position="1"/>
        <end position="38"/>
    </location>
</feature>
<protein>
    <submittedName>
        <fullName evidence="2">Uncharacterized protein</fullName>
    </submittedName>
</protein>
<sequence length="211" mass="24070">MTLVDGDDSQSTQYIPDLSTPGNSTDENSKKKAHKNAIPFREKSFPHYETLAIVFGKDRATGNRVEHPTDVIEELDKEVSQETIEEDFIDIDSPSQDATTGNTSDVSLKRKRKRRLSGDSDSLGEIMRETNTYIGSELVKSSQLIKDGLDEVSLYEKRQRFTEQVMKMNLTIDQCFTAIGTISANRNLLDLFFIIGDNLKETWVRRYSREY</sequence>
<keyword evidence="3" id="KW-1185">Reference proteome</keyword>
<dbReference type="EMBL" id="CM007384">
    <property type="protein sequence ID" value="ONK73070.1"/>
    <property type="molecule type" value="Genomic_DNA"/>
</dbReference>
<dbReference type="PANTHER" id="PTHR46250:SF15">
    <property type="entry name" value="OS01G0523800 PROTEIN"/>
    <property type="match status" value="1"/>
</dbReference>
<reference evidence="3" key="1">
    <citation type="journal article" date="2017" name="Nat. Commun.">
        <title>The asparagus genome sheds light on the origin and evolution of a young Y chromosome.</title>
        <authorList>
            <person name="Harkess A."/>
            <person name="Zhou J."/>
            <person name="Xu C."/>
            <person name="Bowers J.E."/>
            <person name="Van der Hulst R."/>
            <person name="Ayyampalayam S."/>
            <person name="Mercati F."/>
            <person name="Riccardi P."/>
            <person name="McKain M.R."/>
            <person name="Kakrana A."/>
            <person name="Tang H."/>
            <person name="Ray J."/>
            <person name="Groenendijk J."/>
            <person name="Arikit S."/>
            <person name="Mathioni S.M."/>
            <person name="Nakano M."/>
            <person name="Shan H."/>
            <person name="Telgmann-Rauber A."/>
            <person name="Kanno A."/>
            <person name="Yue Z."/>
            <person name="Chen H."/>
            <person name="Li W."/>
            <person name="Chen Y."/>
            <person name="Xu X."/>
            <person name="Zhang Y."/>
            <person name="Luo S."/>
            <person name="Chen H."/>
            <person name="Gao J."/>
            <person name="Mao Z."/>
            <person name="Pires J.C."/>
            <person name="Luo M."/>
            <person name="Kudrna D."/>
            <person name="Wing R.A."/>
            <person name="Meyers B.C."/>
            <person name="Yi K."/>
            <person name="Kong H."/>
            <person name="Lavrijsen P."/>
            <person name="Sunseri F."/>
            <person name="Falavigna A."/>
            <person name="Ye Y."/>
            <person name="Leebens-Mack J.H."/>
            <person name="Chen G."/>
        </authorList>
    </citation>
    <scope>NUCLEOTIDE SEQUENCE [LARGE SCALE GENOMIC DNA]</scope>
    <source>
        <strain evidence="3">cv. DH0086</strain>
    </source>
</reference>
<feature type="region of interest" description="Disordered" evidence="1">
    <location>
        <begin position="90"/>
        <end position="114"/>
    </location>
</feature>
<feature type="compositionally biased region" description="Polar residues" evidence="1">
    <location>
        <begin position="93"/>
        <end position="103"/>
    </location>
</feature>
<accession>A0A5P1F982</accession>
<dbReference type="Proteomes" id="UP000243459">
    <property type="component" value="Chromosome 4"/>
</dbReference>
<evidence type="ECO:0000313" key="2">
    <source>
        <dbReference type="EMBL" id="ONK73070.1"/>
    </source>
</evidence>
<dbReference type="Gramene" id="ONK73070">
    <property type="protein sequence ID" value="ONK73070"/>
    <property type="gene ID" value="A4U43_C04F26840"/>
</dbReference>
<dbReference type="AlphaFoldDB" id="A0A5P1F982"/>
<evidence type="ECO:0000313" key="3">
    <source>
        <dbReference type="Proteomes" id="UP000243459"/>
    </source>
</evidence>
<dbReference type="OMA" id="CQHELID"/>
<organism evidence="2 3">
    <name type="scientific">Asparagus officinalis</name>
    <name type="common">Garden asparagus</name>
    <dbReference type="NCBI Taxonomy" id="4686"/>
    <lineage>
        <taxon>Eukaryota</taxon>
        <taxon>Viridiplantae</taxon>
        <taxon>Streptophyta</taxon>
        <taxon>Embryophyta</taxon>
        <taxon>Tracheophyta</taxon>
        <taxon>Spermatophyta</taxon>
        <taxon>Magnoliopsida</taxon>
        <taxon>Liliopsida</taxon>
        <taxon>Asparagales</taxon>
        <taxon>Asparagaceae</taxon>
        <taxon>Asparagoideae</taxon>
        <taxon>Asparagus</taxon>
    </lineage>
</organism>
<proteinExistence type="predicted"/>
<dbReference type="PANTHER" id="PTHR46250">
    <property type="entry name" value="MYB/SANT-LIKE DNA-BINDING DOMAIN PROTEIN-RELATED"/>
    <property type="match status" value="1"/>
</dbReference>
<feature type="compositionally biased region" description="Polar residues" evidence="1">
    <location>
        <begin position="9"/>
        <end position="26"/>
    </location>
</feature>
<evidence type="ECO:0000256" key="1">
    <source>
        <dbReference type="SAM" id="MobiDB-lite"/>
    </source>
</evidence>
<gene>
    <name evidence="2" type="ORF">A4U43_C04F26840</name>
</gene>
<name>A0A5P1F982_ASPOF</name>